<evidence type="ECO:0000256" key="1">
    <source>
        <dbReference type="SAM" id="Phobius"/>
    </source>
</evidence>
<proteinExistence type="predicted"/>
<dbReference type="InterPro" id="IPR000782">
    <property type="entry name" value="FAS1_domain"/>
</dbReference>
<name>A0A388M793_CHABU</name>
<dbReference type="Proteomes" id="UP000265515">
    <property type="component" value="Unassembled WGS sequence"/>
</dbReference>
<accession>A0A388M793</accession>
<dbReference type="Gene3D" id="2.30.180.10">
    <property type="entry name" value="FAS1 domain"/>
    <property type="match status" value="1"/>
</dbReference>
<keyword evidence="1" id="KW-0812">Transmembrane</keyword>
<protein>
    <recommendedName>
        <fullName evidence="2">FAS1 domain-containing protein</fullName>
    </recommendedName>
</protein>
<gene>
    <name evidence="3" type="ORF">CBR_g50601</name>
</gene>
<dbReference type="AlphaFoldDB" id="A0A388M793"/>
<dbReference type="Gramene" id="GBG90353">
    <property type="protein sequence ID" value="GBG90353"/>
    <property type="gene ID" value="CBR_g50601"/>
</dbReference>
<dbReference type="EMBL" id="BFEA01000805">
    <property type="protein sequence ID" value="GBG90353.1"/>
    <property type="molecule type" value="Genomic_DNA"/>
</dbReference>
<feature type="transmembrane region" description="Helical" evidence="1">
    <location>
        <begin position="40"/>
        <end position="65"/>
    </location>
</feature>
<keyword evidence="4" id="KW-1185">Reference proteome</keyword>
<dbReference type="InterPro" id="IPR036378">
    <property type="entry name" value="FAS1_dom_sf"/>
</dbReference>
<evidence type="ECO:0000313" key="3">
    <source>
        <dbReference type="EMBL" id="GBG90353.1"/>
    </source>
</evidence>
<reference evidence="3 4" key="1">
    <citation type="journal article" date="2018" name="Cell">
        <title>The Chara Genome: Secondary Complexity and Implications for Plant Terrestrialization.</title>
        <authorList>
            <person name="Nishiyama T."/>
            <person name="Sakayama H."/>
            <person name="Vries J.D."/>
            <person name="Buschmann H."/>
            <person name="Saint-Marcoux D."/>
            <person name="Ullrich K.K."/>
            <person name="Haas F.B."/>
            <person name="Vanderstraeten L."/>
            <person name="Becker D."/>
            <person name="Lang D."/>
            <person name="Vosolsobe S."/>
            <person name="Rombauts S."/>
            <person name="Wilhelmsson P.K.I."/>
            <person name="Janitza P."/>
            <person name="Kern R."/>
            <person name="Heyl A."/>
            <person name="Rumpler F."/>
            <person name="Villalobos L.I.A.C."/>
            <person name="Clay J.M."/>
            <person name="Skokan R."/>
            <person name="Toyoda A."/>
            <person name="Suzuki Y."/>
            <person name="Kagoshima H."/>
            <person name="Schijlen E."/>
            <person name="Tajeshwar N."/>
            <person name="Catarino B."/>
            <person name="Hetherington A.J."/>
            <person name="Saltykova A."/>
            <person name="Bonnot C."/>
            <person name="Breuninger H."/>
            <person name="Symeonidi A."/>
            <person name="Radhakrishnan G.V."/>
            <person name="Van Nieuwerburgh F."/>
            <person name="Deforce D."/>
            <person name="Chang C."/>
            <person name="Karol K.G."/>
            <person name="Hedrich R."/>
            <person name="Ulvskov P."/>
            <person name="Glockner G."/>
            <person name="Delwiche C.F."/>
            <person name="Petrasek J."/>
            <person name="Van de Peer Y."/>
            <person name="Friml J."/>
            <person name="Beilby M."/>
            <person name="Dolan L."/>
            <person name="Kohara Y."/>
            <person name="Sugano S."/>
            <person name="Fujiyama A."/>
            <person name="Delaux P.-M."/>
            <person name="Quint M."/>
            <person name="TheiBen G."/>
            <person name="Hagemann M."/>
            <person name="Harholt J."/>
            <person name="Dunand C."/>
            <person name="Zachgo S."/>
            <person name="Langdale J."/>
            <person name="Maumus F."/>
            <person name="Straeten D.V.D."/>
            <person name="Gould S.B."/>
            <person name="Rensing S.A."/>
        </authorList>
    </citation>
    <scope>NUCLEOTIDE SEQUENCE [LARGE SCALE GENOMIC DNA]</scope>
    <source>
        <strain evidence="3 4">S276</strain>
    </source>
</reference>
<dbReference type="SUPFAM" id="SSF82153">
    <property type="entry name" value="FAS1 domain"/>
    <property type="match status" value="1"/>
</dbReference>
<keyword evidence="1" id="KW-1133">Transmembrane helix</keyword>
<dbReference type="Pfam" id="PF02469">
    <property type="entry name" value="Fasciclin"/>
    <property type="match status" value="1"/>
</dbReference>
<evidence type="ECO:0000313" key="4">
    <source>
        <dbReference type="Proteomes" id="UP000265515"/>
    </source>
</evidence>
<evidence type="ECO:0000259" key="2">
    <source>
        <dbReference type="PROSITE" id="PS50213"/>
    </source>
</evidence>
<keyword evidence="1" id="KW-0472">Membrane</keyword>
<feature type="domain" description="FAS1" evidence="2">
    <location>
        <begin position="78"/>
        <end position="237"/>
    </location>
</feature>
<organism evidence="3 4">
    <name type="scientific">Chara braunii</name>
    <name type="common">Braun's stonewort</name>
    <dbReference type="NCBI Taxonomy" id="69332"/>
    <lineage>
        <taxon>Eukaryota</taxon>
        <taxon>Viridiplantae</taxon>
        <taxon>Streptophyta</taxon>
        <taxon>Charophyceae</taxon>
        <taxon>Charales</taxon>
        <taxon>Characeae</taxon>
        <taxon>Chara</taxon>
    </lineage>
</organism>
<comment type="caution">
    <text evidence="3">The sequence shown here is derived from an EMBL/GenBank/DDBJ whole genome shotgun (WGS) entry which is preliminary data.</text>
</comment>
<dbReference type="PROSITE" id="PS50213">
    <property type="entry name" value="FAS1"/>
    <property type="match status" value="1"/>
</dbReference>
<dbReference type="SMART" id="SM00554">
    <property type="entry name" value="FAS1"/>
    <property type="match status" value="1"/>
</dbReference>
<sequence length="266" mass="28108">MGAVLGSRKSIGAWVVDTGRRIFSEQGRGGRRINTTTTKAILLVTEMAVAAAAVFAMFLAATWLLTQPVMAQQGQPSIPDLIQQSSAGKNLSLFAEGLRSLPNVLQAMENQRQKPEGVTIFAPTDVSLLATPEAIVRCLEQSPREKEILTAFKLSHAIPVRLPMDALTTTVSQSPNGKFLQPTLAGGDSSAVVIRQAASRYPGANTGIFVDDAQILPDGSDVVTAAGVVVHVIDRPILTPNVVQMIEEACPMAVACVPPPPYTDGA</sequence>